<evidence type="ECO:0000313" key="2">
    <source>
        <dbReference type="EMBL" id="PQQ67014.1"/>
    </source>
</evidence>
<reference evidence="1 3" key="1">
    <citation type="submission" date="2017-12" db="EMBL/GenBank/DDBJ databases">
        <title>Complete genome sequence of Herbivorax saccincola GGR1, a novel Cellulosome-producing hydrolytic bacterium in a thermophilic biogas plant, established by Illumina and Nanopore MinION sequencing.</title>
        <authorList>
            <person name="Pechtl A."/>
            <person name="Ruckert C."/>
            <person name="Koeck D.E."/>
            <person name="Maus I."/>
            <person name="Winkler A."/>
            <person name="Kalinowski J."/>
            <person name="Puhler A."/>
            <person name="Schwarz W.W."/>
            <person name="Zverlov V.V."/>
            <person name="Schluter A."/>
            <person name="Liebl W."/>
        </authorList>
    </citation>
    <scope>NUCLEOTIDE SEQUENCE [LARGE SCALE GENOMIC DNA]</scope>
    <source>
        <strain evidence="1">GGR1</strain>
        <strain evidence="3">SR1</strain>
    </source>
</reference>
<evidence type="ECO:0000313" key="4">
    <source>
        <dbReference type="Proteomes" id="UP000239720"/>
    </source>
</evidence>
<name>A0A2K9E6A8_9FIRM</name>
<evidence type="ECO:0000313" key="1">
    <source>
        <dbReference type="EMBL" id="AUG56996.1"/>
    </source>
</evidence>
<keyword evidence="3" id="KW-1185">Reference proteome</keyword>
<dbReference type="AlphaFoldDB" id="A0A2K9E6A8"/>
<dbReference type="Proteomes" id="UP000233534">
    <property type="component" value="Chromosome"/>
</dbReference>
<evidence type="ECO:0000313" key="3">
    <source>
        <dbReference type="Proteomes" id="UP000233534"/>
    </source>
</evidence>
<accession>A0A2K9E6A8</accession>
<dbReference type="Proteomes" id="UP000239720">
    <property type="component" value="Unassembled WGS sequence"/>
</dbReference>
<reference evidence="2 4" key="2">
    <citation type="journal article" date="2018" name="Syst. Appl. Microbiol.">
        <title>Characterization and high-quality draft genome sequence of Herbivorax saccincola A7, an anaerobic, alkaliphilic, thermophilic, cellulolytic, and xylanolytic bacterium.</title>
        <authorList>
            <person name="Aikawa S."/>
            <person name="Baramee S."/>
            <person name="Sermsathanaswadi J."/>
            <person name="Thianheng P."/>
            <person name="Tachaapaikoon C."/>
            <person name="Shikata A."/>
            <person name="Waeonukul R."/>
            <person name="Pason P."/>
            <person name="Ratanakhanokchai K."/>
            <person name="Kosugi A."/>
        </authorList>
    </citation>
    <scope>NUCLEOTIDE SEQUENCE [LARGE SCALE GENOMIC DNA]</scope>
    <source>
        <strain evidence="2 4">A7</strain>
    </source>
</reference>
<proteinExistence type="predicted"/>
<dbReference type="EMBL" id="NEMB01000003">
    <property type="protein sequence ID" value="PQQ67014.1"/>
    <property type="molecule type" value="Genomic_DNA"/>
</dbReference>
<dbReference type="RefSeq" id="WP_101299900.1">
    <property type="nucleotide sequence ID" value="NZ_CP025197.1"/>
</dbReference>
<protein>
    <submittedName>
        <fullName evidence="1">Uncharacterized protein</fullName>
    </submittedName>
</protein>
<organism evidence="1 3">
    <name type="scientific">Acetivibrio saccincola</name>
    <dbReference type="NCBI Taxonomy" id="1677857"/>
    <lineage>
        <taxon>Bacteria</taxon>
        <taxon>Bacillati</taxon>
        <taxon>Bacillota</taxon>
        <taxon>Clostridia</taxon>
        <taxon>Eubacteriales</taxon>
        <taxon>Oscillospiraceae</taxon>
        <taxon>Acetivibrio</taxon>
    </lineage>
</organism>
<sequence>MSGTFVSKSSESELSSILSSKSSLMSSVVLFDCPGGAVTSSETVSPVFWLSVPGDLGSSLLASTINLLPDESLLETFLAELFFSLLIEKDTIKEVTVINIIVKAKIIFFLNLTLYSNFFITTLMYTVEIVYISTDGIHIIPPFKLYYL</sequence>
<dbReference type="EMBL" id="CP025197">
    <property type="protein sequence ID" value="AUG56996.1"/>
    <property type="molecule type" value="Genomic_DNA"/>
</dbReference>
<gene>
    <name evidence="2" type="ORF">B9R14_09875</name>
    <name evidence="1" type="ORF">HVS_05325</name>
</gene>
<dbReference type="KEGG" id="hsc:HVS_05325"/>